<keyword evidence="9" id="KW-1185">Reference proteome</keyword>
<dbReference type="SUPFAM" id="SSF49758">
    <property type="entry name" value="Calpain large subunit, middle domain (domain III)"/>
    <property type="match status" value="1"/>
</dbReference>
<name>A0A1E4SZS1_9ASCO</name>
<dbReference type="InterPro" id="IPR036213">
    <property type="entry name" value="Calpain_III_sf"/>
</dbReference>
<accession>A0A1E4SZS1</accession>
<dbReference type="AlphaFoldDB" id="A0A1E4SZS1"/>
<dbReference type="PROSITE" id="PS50203">
    <property type="entry name" value="CALPAIN_CAT"/>
    <property type="match status" value="1"/>
</dbReference>
<dbReference type="GO" id="GO:0004198">
    <property type="term" value="F:calcium-dependent cysteine-type endopeptidase activity"/>
    <property type="evidence" value="ECO:0007669"/>
    <property type="project" value="InterPro"/>
</dbReference>
<sequence>MNYDETHDFLDQLAETQKLVDESYYSYALSQPIDVQKRQVRKIIGKLNDGILDQITACKDPSLKKRATALSSKLLTLFDKITSNDQGLLTFDQKIIWMASKLNKEFYPPYDDSIDVFVGNTCNSLDEGLRKLSTDENKWSLRPNNINDKEGIMDLFQSSLSNCSFVSSILSIANLNVDLIHDIVKTQQDSITLNKQFAILLRFNGTKRIVYMDSYLPADDTLFVKSSSNSNLLFPAFIEKAYLKINGVTNFDCFKGSNFAIDTFILTGFIPESISVDELTQENLLNVYKLFKEKKIVLGLGTADLTKDECEHYKLVPFHDYSIIDIKLANSNSQSDLKFSVMNPWIDKENSKRVFEVDYLYHFNALYIGWNPNGMFDYQYKRSFFSTQKSEFTNKSFIDNVQYTVSNNSKEENEVWVLVERHFHPVYDDSSSSRSISMKAEWFDADNTEKLWGKSLQRVLLKTLKSESKFLLSKLKLKPFQKATGVFFLDDEDTSVKVTPPVFFTVHAYAKNLVDICKSSSTSKDIKTVSDIWSPMQSGGSWSHGRYFDNPQFELIINDDSSNVNAMIGLFTNDKMMVNFLVFESSSKFRFLTDFDERSLVRGQDLKYSSGHQVKKVGLESGKRYIIVASTYSFDEYDTFKLRVKCSTEFQLTKISNSLGLYTKTIPFTFQPKELSFSANFELSRNSKIIIKINTESKLQLNAKLVDLETKRVIDQSSGFKNYMYGLFLGGDEVKSGKYQVIVERMEGTCQSVCDIQIGTSVAVL</sequence>
<dbReference type="OrthoDB" id="167576at2759"/>
<dbReference type="GO" id="GO:0006508">
    <property type="term" value="P:proteolysis"/>
    <property type="evidence" value="ECO:0007669"/>
    <property type="project" value="UniProtKB-KW"/>
</dbReference>
<evidence type="ECO:0000259" key="7">
    <source>
        <dbReference type="PROSITE" id="PS50203"/>
    </source>
</evidence>
<organism evidence="8 9">
    <name type="scientific">[Candida] arabinofermentans NRRL YB-2248</name>
    <dbReference type="NCBI Taxonomy" id="983967"/>
    <lineage>
        <taxon>Eukaryota</taxon>
        <taxon>Fungi</taxon>
        <taxon>Dikarya</taxon>
        <taxon>Ascomycota</taxon>
        <taxon>Saccharomycotina</taxon>
        <taxon>Pichiomycetes</taxon>
        <taxon>Pichiales</taxon>
        <taxon>Pichiaceae</taxon>
        <taxon>Ogataea</taxon>
        <taxon>Ogataea/Candida clade</taxon>
    </lineage>
</organism>
<dbReference type="Gene3D" id="2.60.120.380">
    <property type="match status" value="1"/>
</dbReference>
<keyword evidence="2 6" id="KW-0645">Protease</keyword>
<dbReference type="Proteomes" id="UP000094801">
    <property type="component" value="Unassembled WGS sequence"/>
</dbReference>
<dbReference type="SMART" id="SM00230">
    <property type="entry name" value="CysPc"/>
    <property type="match status" value="1"/>
</dbReference>
<evidence type="ECO:0000256" key="6">
    <source>
        <dbReference type="PROSITE-ProRule" id="PRU00239"/>
    </source>
</evidence>
<dbReference type="PANTHER" id="PTHR46143:SF1">
    <property type="entry name" value="CALPAIN-7"/>
    <property type="match status" value="1"/>
</dbReference>
<dbReference type="InterPro" id="IPR001300">
    <property type="entry name" value="Peptidase_C2_calpain_cat"/>
</dbReference>
<dbReference type="SUPFAM" id="SSF54001">
    <property type="entry name" value="Cysteine proteinases"/>
    <property type="match status" value="1"/>
</dbReference>
<reference evidence="9" key="1">
    <citation type="submission" date="2016-04" db="EMBL/GenBank/DDBJ databases">
        <title>Comparative genomics of biotechnologically important yeasts.</title>
        <authorList>
            <consortium name="DOE Joint Genome Institute"/>
            <person name="Riley R."/>
            <person name="Haridas S."/>
            <person name="Wolfe K.H."/>
            <person name="Lopes M.R."/>
            <person name="Hittinger C.T."/>
            <person name="Goker M."/>
            <person name="Salamov A."/>
            <person name="Wisecaver J."/>
            <person name="Long T.M."/>
            <person name="Aerts A.L."/>
            <person name="Barry K."/>
            <person name="Choi C."/>
            <person name="Clum A."/>
            <person name="Coughlan A.Y."/>
            <person name="Deshpande S."/>
            <person name="Douglass A.P."/>
            <person name="Hanson S.J."/>
            <person name="Klenk H.-P."/>
            <person name="Labutti K."/>
            <person name="Lapidus A."/>
            <person name="Lindquist E."/>
            <person name="Lipzen A."/>
            <person name="Meier-Kolthoff J.P."/>
            <person name="Ohm R.A."/>
            <person name="Otillar R.P."/>
            <person name="Pangilinan J."/>
            <person name="Peng Y."/>
            <person name="Rokas A."/>
            <person name="Rosa C.A."/>
            <person name="Scheuner C."/>
            <person name="Sibirny A.A."/>
            <person name="Slot J.C."/>
            <person name="Stielow J.B."/>
            <person name="Sun H."/>
            <person name="Kurtzman C.P."/>
            <person name="Blackwell M."/>
            <person name="Grigoriev I.V."/>
            <person name="Jeffries T.W."/>
        </authorList>
    </citation>
    <scope>NUCLEOTIDE SEQUENCE [LARGE SCALE GENOMIC DNA]</scope>
    <source>
        <strain evidence="9">NRRL YB-2248</strain>
    </source>
</reference>
<feature type="active site" evidence="6">
    <location>
        <position position="319"/>
    </location>
</feature>
<feature type="active site" evidence="6">
    <location>
        <position position="343"/>
    </location>
</feature>
<evidence type="ECO:0000313" key="9">
    <source>
        <dbReference type="Proteomes" id="UP000094801"/>
    </source>
</evidence>
<evidence type="ECO:0000256" key="2">
    <source>
        <dbReference type="ARBA" id="ARBA00022670"/>
    </source>
</evidence>
<dbReference type="STRING" id="983967.A0A1E4SZS1"/>
<feature type="domain" description="Calpain catalytic" evidence="7">
    <location>
        <begin position="154"/>
        <end position="345"/>
    </location>
</feature>
<keyword evidence="4 6" id="KW-0788">Thiol protease</keyword>
<keyword evidence="3 6" id="KW-0378">Hydrolase</keyword>
<comment type="similarity">
    <text evidence="1">Belongs to the peptidase C2 family. PalB/RIM13 subfamily.</text>
</comment>
<evidence type="ECO:0000256" key="1">
    <source>
        <dbReference type="ARBA" id="ARBA00010193"/>
    </source>
</evidence>
<evidence type="ECO:0000256" key="5">
    <source>
        <dbReference type="ARBA" id="ARBA00042255"/>
    </source>
</evidence>
<dbReference type="Pfam" id="PF00648">
    <property type="entry name" value="Peptidase_C2"/>
    <property type="match status" value="1"/>
</dbReference>
<gene>
    <name evidence="8" type="ORF">CANARDRAFT_28716</name>
</gene>
<dbReference type="InterPro" id="IPR051297">
    <property type="entry name" value="PalB/RIM13"/>
</dbReference>
<evidence type="ECO:0000256" key="4">
    <source>
        <dbReference type="ARBA" id="ARBA00022807"/>
    </source>
</evidence>
<dbReference type="InterPro" id="IPR038765">
    <property type="entry name" value="Papain-like_cys_pep_sf"/>
</dbReference>
<proteinExistence type="inferred from homology"/>
<dbReference type="PANTHER" id="PTHR46143">
    <property type="entry name" value="CALPAIN-7"/>
    <property type="match status" value="1"/>
</dbReference>
<protein>
    <recommendedName>
        <fullName evidence="5">Cysteine protease RIM13</fullName>
    </recommendedName>
</protein>
<feature type="active site" evidence="6">
    <location>
        <position position="163"/>
    </location>
</feature>
<evidence type="ECO:0000256" key="3">
    <source>
        <dbReference type="ARBA" id="ARBA00022801"/>
    </source>
</evidence>
<dbReference type="EMBL" id="KV453854">
    <property type="protein sequence ID" value="ODV84984.1"/>
    <property type="molecule type" value="Genomic_DNA"/>
</dbReference>
<evidence type="ECO:0000313" key="8">
    <source>
        <dbReference type="EMBL" id="ODV84984.1"/>
    </source>
</evidence>